<dbReference type="SMART" id="SM01266">
    <property type="entry name" value="Mac"/>
    <property type="match status" value="1"/>
</dbReference>
<reference evidence="5" key="1">
    <citation type="submission" date="2016-04" db="EMBL/GenBank/DDBJ databases">
        <authorList>
            <person name="Nguyen H.D."/>
            <person name="Samba Siva P."/>
            <person name="Cullis J."/>
            <person name="Levesque C.A."/>
            <person name="Hambleton S."/>
        </authorList>
    </citation>
    <scope>NUCLEOTIDE SEQUENCE</scope>
    <source>
        <strain evidence="5">DAOMC 236422</strain>
    </source>
</reference>
<dbReference type="InterPro" id="IPR011004">
    <property type="entry name" value="Trimer_LpxA-like_sf"/>
</dbReference>
<dbReference type="Gene3D" id="2.160.10.10">
    <property type="entry name" value="Hexapeptide repeat proteins"/>
    <property type="match status" value="1"/>
</dbReference>
<dbReference type="AlphaFoldDB" id="A0A8X7NE13"/>
<feature type="compositionally biased region" description="Basic and acidic residues" evidence="3">
    <location>
        <begin position="66"/>
        <end position="75"/>
    </location>
</feature>
<evidence type="ECO:0000313" key="6">
    <source>
        <dbReference type="Proteomes" id="UP000078113"/>
    </source>
</evidence>
<dbReference type="CDD" id="cd03357">
    <property type="entry name" value="LbH_MAT_GAT"/>
    <property type="match status" value="1"/>
</dbReference>
<dbReference type="GO" id="GO:0008374">
    <property type="term" value="F:O-acyltransferase activity"/>
    <property type="evidence" value="ECO:0007669"/>
    <property type="project" value="TreeGrafter"/>
</dbReference>
<proteinExistence type="inferred from homology"/>
<comment type="similarity">
    <text evidence="1">Belongs to the transferase hexapeptide repeat family.</text>
</comment>
<dbReference type="Pfam" id="PF12464">
    <property type="entry name" value="Mac"/>
    <property type="match status" value="1"/>
</dbReference>
<dbReference type="PANTHER" id="PTHR23416">
    <property type="entry name" value="SIALIC ACID SYNTHASE-RELATED"/>
    <property type="match status" value="1"/>
</dbReference>
<dbReference type="InterPro" id="IPR001451">
    <property type="entry name" value="Hexapep"/>
</dbReference>
<reference evidence="5" key="2">
    <citation type="journal article" date="2019" name="IMA Fungus">
        <title>Genome sequencing and comparison of five Tilletia species to identify candidate genes for the detection of regulated species infecting wheat.</title>
        <authorList>
            <person name="Nguyen H.D.T."/>
            <person name="Sultana T."/>
            <person name="Kesanakurti P."/>
            <person name="Hambleton S."/>
        </authorList>
    </citation>
    <scope>NUCLEOTIDE SEQUENCE</scope>
    <source>
        <strain evidence="5">DAOMC 236422</strain>
    </source>
</reference>
<dbReference type="GO" id="GO:0016407">
    <property type="term" value="F:acetyltransferase activity"/>
    <property type="evidence" value="ECO:0007669"/>
    <property type="project" value="InterPro"/>
</dbReference>
<evidence type="ECO:0000256" key="3">
    <source>
        <dbReference type="SAM" id="MobiDB-lite"/>
    </source>
</evidence>
<keyword evidence="2" id="KW-0808">Transferase</keyword>
<protein>
    <recommendedName>
        <fullName evidence="4">Maltose/galactoside acetyltransferase domain-containing protein</fullName>
    </recommendedName>
</protein>
<dbReference type="InterPro" id="IPR024688">
    <property type="entry name" value="Mac_dom"/>
</dbReference>
<evidence type="ECO:0000256" key="2">
    <source>
        <dbReference type="ARBA" id="ARBA00022679"/>
    </source>
</evidence>
<keyword evidence="6" id="KW-1185">Reference proteome</keyword>
<evidence type="ECO:0000313" key="5">
    <source>
        <dbReference type="EMBL" id="KAE8271172.1"/>
    </source>
</evidence>
<feature type="region of interest" description="Disordered" evidence="3">
    <location>
        <begin position="59"/>
        <end position="96"/>
    </location>
</feature>
<dbReference type="PANTHER" id="PTHR23416:SF23">
    <property type="entry name" value="ACETYLTRANSFERASE C18B11.09C-RELATED"/>
    <property type="match status" value="1"/>
</dbReference>
<name>A0A8X7NE13_9BASI</name>
<sequence>MSKTTERYSEIDRKFADRFDQLTSSEKAILGLPYVANDPAMITARLRARRLLKRFNNSPVSSVDPEPLKAGERPKGVGGSADDTPGGAGSGGVEFDAMGPERREILAELLGVERSSLDRVEIEPPFWCDYGTNIHLEGSFAANYNVTILDCAAVRIGSGTVFGPMVQLYSGTHSTAIAEREHGLERALPITIGRNCWLGGCTIVQAGITIGDNCTIGAGSVVTHDIPSNSIAVGSPARVIRTLQDWELARGAGGWDAASKGLGREHQASSSKE</sequence>
<dbReference type="SUPFAM" id="SSF51161">
    <property type="entry name" value="Trimeric LpxA-like enzymes"/>
    <property type="match status" value="1"/>
</dbReference>
<organism evidence="5 6">
    <name type="scientific">Tilletia walkeri</name>
    <dbReference type="NCBI Taxonomy" id="117179"/>
    <lineage>
        <taxon>Eukaryota</taxon>
        <taxon>Fungi</taxon>
        <taxon>Dikarya</taxon>
        <taxon>Basidiomycota</taxon>
        <taxon>Ustilaginomycotina</taxon>
        <taxon>Exobasidiomycetes</taxon>
        <taxon>Tilletiales</taxon>
        <taxon>Tilletiaceae</taxon>
        <taxon>Tilletia</taxon>
    </lineage>
</organism>
<comment type="caution">
    <text evidence="5">The sequence shown here is derived from an EMBL/GenBank/DDBJ whole genome shotgun (WGS) entry which is preliminary data.</text>
</comment>
<dbReference type="EMBL" id="LWDG02000025">
    <property type="protein sequence ID" value="KAE8271172.1"/>
    <property type="molecule type" value="Genomic_DNA"/>
</dbReference>
<evidence type="ECO:0000259" key="4">
    <source>
        <dbReference type="SMART" id="SM01266"/>
    </source>
</evidence>
<feature type="domain" description="Maltose/galactoside acetyltransferase" evidence="4">
    <location>
        <begin position="25"/>
        <end position="114"/>
    </location>
</feature>
<gene>
    <name evidence="5" type="ORF">A4X09_0g1144</name>
</gene>
<dbReference type="Pfam" id="PF14602">
    <property type="entry name" value="Hexapep_2"/>
    <property type="match status" value="1"/>
</dbReference>
<evidence type="ECO:0000256" key="1">
    <source>
        <dbReference type="ARBA" id="ARBA00007274"/>
    </source>
</evidence>
<dbReference type="Proteomes" id="UP000078113">
    <property type="component" value="Unassembled WGS sequence"/>
</dbReference>
<accession>A0A8X7NE13</accession>
<dbReference type="InterPro" id="IPR051159">
    <property type="entry name" value="Hexapeptide_acetyltransf"/>
</dbReference>